<evidence type="ECO:0000313" key="5">
    <source>
        <dbReference type="EMBL" id="PXA03236.1"/>
    </source>
</evidence>
<protein>
    <submittedName>
        <fullName evidence="5">Pilus assembly protein PilB</fullName>
    </submittedName>
</protein>
<dbReference type="Proteomes" id="UP000247099">
    <property type="component" value="Unassembled WGS sequence"/>
</dbReference>
<accession>A0A317ZDF4</accession>
<dbReference type="InterPro" id="IPR007831">
    <property type="entry name" value="T2SS_GspE_N"/>
</dbReference>
<dbReference type="Gene3D" id="3.40.50.300">
    <property type="entry name" value="P-loop containing nucleotide triphosphate hydrolases"/>
    <property type="match status" value="1"/>
</dbReference>
<dbReference type="OrthoDB" id="9773102at2"/>
<feature type="domain" description="Bacterial type II secretion system protein E" evidence="4">
    <location>
        <begin position="382"/>
        <end position="396"/>
    </location>
</feature>
<comment type="similarity">
    <text evidence="1">Belongs to the GSP E family.</text>
</comment>
<dbReference type="SMART" id="SM00382">
    <property type="entry name" value="AAA"/>
    <property type="match status" value="1"/>
</dbReference>
<evidence type="ECO:0000313" key="6">
    <source>
        <dbReference type="Proteomes" id="UP000247099"/>
    </source>
</evidence>
<reference evidence="5 6" key="1">
    <citation type="submission" date="2018-05" db="EMBL/GenBank/DDBJ databases">
        <title>Coraliomargarita sinensis sp. nov., isolated from a marine solar saltern.</title>
        <authorList>
            <person name="Zhou L.Y."/>
        </authorList>
    </citation>
    <scope>NUCLEOTIDE SEQUENCE [LARGE SCALE GENOMIC DNA]</scope>
    <source>
        <strain evidence="5 6">WN38</strain>
    </source>
</reference>
<dbReference type="Gene3D" id="3.30.300.160">
    <property type="entry name" value="Type II secretion system, protein E, N-terminal domain"/>
    <property type="match status" value="1"/>
</dbReference>
<keyword evidence="2" id="KW-0547">Nucleotide-binding</keyword>
<dbReference type="Pfam" id="PF00437">
    <property type="entry name" value="T2SSE"/>
    <property type="match status" value="1"/>
</dbReference>
<sequence>MFEDHNDTVYDIIKSANLLDAAQLDELNESHLHTGKSLADAVVDAGVVERNDILAAIAEYLGYEYLEKLPNTIPEEVASTVRPSVARMYAVVPYEVDDTSVSVLAKDPFNPAIIDDLTFTLNKDITIVVCNPEFLDELITATYGEEDSSIDDILGDIGETYSDSEDDLSEGDLTDLANQTPIIRFVNLVLQQAIKDKASDIHFEPFEDQFRIRYRIDGALYEMAPPPRNLAVPVTSRVKVLSNMNISERRIPQDGRIKMTIAGRPVDLRVSTLPTQFGESVVLRVLDKSVVNLDLEALSLPEDILHNIRDLVDRPNGIFIVTGPTGSGKTTTLYSALREVNDVETKILTAEDPVEYEIDGIMQVAVNHQVGLDFARALRAFLRQDPDKIMVGEIRDLETAQIAVQASLTGHVVLSTLHTNDAPGAVTRLIDMGLEPFLISASLEAILAQRLVRRICKSCQTAYEPGQELIDMLDVDPLEIADKDFYYGEGCPNCSNTGYSGRIGLFEMIVVSDAIRELINQRAPTLSIKQKALEQGMRSLRDDGLRAIFDGNSTIEEVLKYT</sequence>
<dbReference type="Gene3D" id="3.30.450.90">
    <property type="match status" value="1"/>
</dbReference>
<dbReference type="InterPro" id="IPR037257">
    <property type="entry name" value="T2SS_E_N_sf"/>
</dbReference>
<keyword evidence="3" id="KW-0067">ATP-binding</keyword>
<proteinExistence type="inferred from homology"/>
<dbReference type="GO" id="GO:0005886">
    <property type="term" value="C:plasma membrane"/>
    <property type="evidence" value="ECO:0007669"/>
    <property type="project" value="TreeGrafter"/>
</dbReference>
<dbReference type="FunFam" id="3.40.50.300:FF:000398">
    <property type="entry name" value="Type IV pilus assembly ATPase PilB"/>
    <property type="match status" value="1"/>
</dbReference>
<dbReference type="GO" id="GO:0005524">
    <property type="term" value="F:ATP binding"/>
    <property type="evidence" value="ECO:0007669"/>
    <property type="project" value="UniProtKB-KW"/>
</dbReference>
<keyword evidence="6" id="KW-1185">Reference proteome</keyword>
<dbReference type="SUPFAM" id="SSF52540">
    <property type="entry name" value="P-loop containing nucleoside triphosphate hydrolases"/>
    <property type="match status" value="1"/>
</dbReference>
<dbReference type="PANTHER" id="PTHR30258">
    <property type="entry name" value="TYPE II SECRETION SYSTEM PROTEIN GSPE-RELATED"/>
    <property type="match status" value="1"/>
</dbReference>
<dbReference type="FunFam" id="3.30.450.90:FF:000001">
    <property type="entry name" value="Type II secretion system ATPase GspE"/>
    <property type="match status" value="1"/>
</dbReference>
<dbReference type="SUPFAM" id="SSF160246">
    <property type="entry name" value="EspE N-terminal domain-like"/>
    <property type="match status" value="1"/>
</dbReference>
<dbReference type="PANTHER" id="PTHR30258:SF1">
    <property type="entry name" value="PROTEIN TRANSPORT PROTEIN HOFB HOMOLOG"/>
    <property type="match status" value="1"/>
</dbReference>
<dbReference type="AlphaFoldDB" id="A0A317ZDF4"/>
<evidence type="ECO:0000259" key="4">
    <source>
        <dbReference type="PROSITE" id="PS00662"/>
    </source>
</evidence>
<comment type="caution">
    <text evidence="5">The sequence shown here is derived from an EMBL/GenBank/DDBJ whole genome shotgun (WGS) entry which is preliminary data.</text>
</comment>
<organism evidence="5 6">
    <name type="scientific">Coraliomargarita sinensis</name>
    <dbReference type="NCBI Taxonomy" id="2174842"/>
    <lineage>
        <taxon>Bacteria</taxon>
        <taxon>Pseudomonadati</taxon>
        <taxon>Verrucomicrobiota</taxon>
        <taxon>Opitutia</taxon>
        <taxon>Puniceicoccales</taxon>
        <taxon>Coraliomargaritaceae</taxon>
        <taxon>Coraliomargarita</taxon>
    </lineage>
</organism>
<dbReference type="InterPro" id="IPR003593">
    <property type="entry name" value="AAA+_ATPase"/>
</dbReference>
<dbReference type="InParanoid" id="A0A317ZDF4"/>
<dbReference type="RefSeq" id="WP_110131791.1">
    <property type="nucleotide sequence ID" value="NZ_QHJQ01000010.1"/>
</dbReference>
<dbReference type="EMBL" id="QHJQ01000010">
    <property type="protein sequence ID" value="PXA03236.1"/>
    <property type="molecule type" value="Genomic_DNA"/>
</dbReference>
<dbReference type="CDD" id="cd01129">
    <property type="entry name" value="PulE-GspE-like"/>
    <property type="match status" value="1"/>
</dbReference>
<dbReference type="GO" id="GO:0016887">
    <property type="term" value="F:ATP hydrolysis activity"/>
    <property type="evidence" value="ECO:0007669"/>
    <property type="project" value="TreeGrafter"/>
</dbReference>
<evidence type="ECO:0000256" key="1">
    <source>
        <dbReference type="ARBA" id="ARBA00006611"/>
    </source>
</evidence>
<dbReference type="FunCoup" id="A0A317ZDF4">
    <property type="interactions" value="189"/>
</dbReference>
<dbReference type="InterPro" id="IPR027417">
    <property type="entry name" value="P-loop_NTPase"/>
</dbReference>
<evidence type="ECO:0000256" key="3">
    <source>
        <dbReference type="ARBA" id="ARBA00022840"/>
    </source>
</evidence>
<evidence type="ECO:0000256" key="2">
    <source>
        <dbReference type="ARBA" id="ARBA00022741"/>
    </source>
</evidence>
<dbReference type="InterPro" id="IPR001482">
    <property type="entry name" value="T2SS/T4SS_dom"/>
</dbReference>
<dbReference type="Pfam" id="PF05157">
    <property type="entry name" value="MshEN"/>
    <property type="match status" value="1"/>
</dbReference>
<name>A0A317ZDF4_9BACT</name>
<dbReference type="PROSITE" id="PS00662">
    <property type="entry name" value="T2SP_E"/>
    <property type="match status" value="1"/>
</dbReference>
<gene>
    <name evidence="5" type="ORF">DDZ13_12475</name>
</gene>